<accession>A0ABT8E961</accession>
<dbReference type="RefSeq" id="WP_290400581.1">
    <property type="nucleotide sequence ID" value="NZ_JAUHLN010000003.1"/>
</dbReference>
<dbReference type="PANTHER" id="PTHR43584:SF8">
    <property type="entry name" value="N-ACETYLMURAMATE ALPHA-1-PHOSPHATE URIDYLYLTRANSFERASE"/>
    <property type="match status" value="1"/>
</dbReference>
<proteinExistence type="predicted"/>
<keyword evidence="5" id="KW-1185">Reference proteome</keyword>
<dbReference type="CDD" id="cd02523">
    <property type="entry name" value="PC_cytidylyltransferase"/>
    <property type="match status" value="1"/>
</dbReference>
<comment type="caution">
    <text evidence="4">The sequence shown here is derived from an EMBL/GenBank/DDBJ whole genome shotgun (WGS) entry which is preliminary data.</text>
</comment>
<evidence type="ECO:0000256" key="1">
    <source>
        <dbReference type="ARBA" id="ARBA00022679"/>
    </source>
</evidence>
<evidence type="ECO:0000313" key="5">
    <source>
        <dbReference type="Proteomes" id="UP001168694"/>
    </source>
</evidence>
<feature type="domain" description="MobA-like NTP transferase" evidence="3">
    <location>
        <begin position="3"/>
        <end position="118"/>
    </location>
</feature>
<evidence type="ECO:0000259" key="3">
    <source>
        <dbReference type="Pfam" id="PF12804"/>
    </source>
</evidence>
<reference evidence="4" key="1">
    <citation type="submission" date="2023-06" db="EMBL/GenBank/DDBJ databases">
        <title>Draft Genome Sequences of Representative Paenibacillus Polymyxa, Bacillus cereus, Fictibacillus sp., and Brevibacillus agri Strains Isolated from Amazonian Dark Earth.</title>
        <authorList>
            <person name="Pellegrinetti T.A."/>
            <person name="Cunha I.C.M."/>
            <person name="Chaves M.G."/>
            <person name="Freitas A.S."/>
            <person name="Silva A.V.R."/>
            <person name="Tsai S.M."/>
            <person name="Mendes L.W."/>
        </authorList>
    </citation>
    <scope>NUCLEOTIDE SEQUENCE</scope>
    <source>
        <strain evidence="4">CENA-BCM004</strain>
    </source>
</reference>
<dbReference type="Pfam" id="PF12804">
    <property type="entry name" value="NTP_transf_3"/>
    <property type="match status" value="1"/>
</dbReference>
<protein>
    <submittedName>
        <fullName evidence="4">Phosphocholine cytidylyltransferase family protein</fullName>
    </submittedName>
</protein>
<name>A0ABT8E961_9BACL</name>
<evidence type="ECO:0000256" key="2">
    <source>
        <dbReference type="ARBA" id="ARBA00022695"/>
    </source>
</evidence>
<keyword evidence="2 4" id="KW-0548">Nucleotidyltransferase</keyword>
<dbReference type="Gene3D" id="3.90.550.10">
    <property type="entry name" value="Spore Coat Polysaccharide Biosynthesis Protein SpsA, Chain A"/>
    <property type="match status" value="1"/>
</dbReference>
<organism evidence="4 5">
    <name type="scientific">Fictibacillus terranigra</name>
    <dbReference type="NCBI Taxonomy" id="3058424"/>
    <lineage>
        <taxon>Bacteria</taxon>
        <taxon>Bacillati</taxon>
        <taxon>Bacillota</taxon>
        <taxon>Bacilli</taxon>
        <taxon>Bacillales</taxon>
        <taxon>Fictibacillaceae</taxon>
        <taxon>Fictibacillus</taxon>
    </lineage>
</organism>
<dbReference type="InterPro" id="IPR029044">
    <property type="entry name" value="Nucleotide-diphossugar_trans"/>
</dbReference>
<keyword evidence="1" id="KW-0808">Transferase</keyword>
<dbReference type="SUPFAM" id="SSF53448">
    <property type="entry name" value="Nucleotide-diphospho-sugar transferases"/>
    <property type="match status" value="1"/>
</dbReference>
<sequence>MKVVILAAGVGSRLHPYTMNNPKAMVRINGKPLVQYQVESVINSGFAYEDIYIVGGYMFKRIEEYLTGTGVHFIYNPHYESMNNIYSFLLSQAVDDDLLLVNSDVIFDHRLISLILKSQFPTCILVDREKKLTDEAMKVKLNDKRLRFINKQLNKDGTDGEYIGISKLALDDLKILYQKATEMIEAGGARYWYENVYEACAADVPIMVVNTDGYPWIEIDDVQDLNCAKQLITAMWPS</sequence>
<dbReference type="InterPro" id="IPR050065">
    <property type="entry name" value="GlmU-like"/>
</dbReference>
<dbReference type="GO" id="GO:0016779">
    <property type="term" value="F:nucleotidyltransferase activity"/>
    <property type="evidence" value="ECO:0007669"/>
    <property type="project" value="UniProtKB-KW"/>
</dbReference>
<dbReference type="PANTHER" id="PTHR43584">
    <property type="entry name" value="NUCLEOTIDYL TRANSFERASE"/>
    <property type="match status" value="1"/>
</dbReference>
<dbReference type="EMBL" id="JAUHLN010000003">
    <property type="protein sequence ID" value="MDN4074453.1"/>
    <property type="molecule type" value="Genomic_DNA"/>
</dbReference>
<dbReference type="Proteomes" id="UP001168694">
    <property type="component" value="Unassembled WGS sequence"/>
</dbReference>
<gene>
    <name evidence="4" type="ORF">QYF49_15835</name>
</gene>
<evidence type="ECO:0000313" key="4">
    <source>
        <dbReference type="EMBL" id="MDN4074453.1"/>
    </source>
</evidence>
<dbReference type="InterPro" id="IPR025877">
    <property type="entry name" value="MobA-like_NTP_Trfase"/>
</dbReference>